<dbReference type="Pfam" id="PF04024">
    <property type="entry name" value="PspC"/>
    <property type="match status" value="1"/>
</dbReference>
<protein>
    <submittedName>
        <fullName evidence="3">PspC domain-containing protein</fullName>
    </submittedName>
</protein>
<reference evidence="3" key="2">
    <citation type="submission" date="2021-04" db="EMBL/GenBank/DDBJ databases">
        <authorList>
            <person name="Gilroy R."/>
        </authorList>
    </citation>
    <scope>NUCLEOTIDE SEQUENCE</scope>
    <source>
        <strain evidence="3">ChiHjej8B7-3636</strain>
    </source>
</reference>
<comment type="caution">
    <text evidence="3">The sequence shown here is derived from an EMBL/GenBank/DDBJ whole genome shotgun (WGS) entry which is preliminary data.</text>
</comment>
<dbReference type="AlphaFoldDB" id="A0A9D2H4W6"/>
<feature type="transmembrane region" description="Helical" evidence="1">
    <location>
        <begin position="90"/>
        <end position="115"/>
    </location>
</feature>
<dbReference type="Proteomes" id="UP000824220">
    <property type="component" value="Unassembled WGS sequence"/>
</dbReference>
<dbReference type="InterPro" id="IPR007168">
    <property type="entry name" value="Phageshock_PspC_N"/>
</dbReference>
<dbReference type="EMBL" id="DXAM01000105">
    <property type="protein sequence ID" value="HJA04702.1"/>
    <property type="molecule type" value="Genomic_DNA"/>
</dbReference>
<gene>
    <name evidence="3" type="ORF">H9800_07535</name>
</gene>
<proteinExistence type="predicted"/>
<name>A0A9D2H4W6_9MICO</name>
<feature type="transmembrane region" description="Helical" evidence="1">
    <location>
        <begin position="252"/>
        <end position="276"/>
    </location>
</feature>
<evidence type="ECO:0000256" key="1">
    <source>
        <dbReference type="SAM" id="Phobius"/>
    </source>
</evidence>
<organism evidence="3 4">
    <name type="scientific">Candidatus Microbacterium stercoravium</name>
    <dbReference type="NCBI Taxonomy" id="2838697"/>
    <lineage>
        <taxon>Bacteria</taxon>
        <taxon>Bacillati</taxon>
        <taxon>Actinomycetota</taxon>
        <taxon>Actinomycetes</taxon>
        <taxon>Micrococcales</taxon>
        <taxon>Microbacteriaceae</taxon>
        <taxon>Microbacterium</taxon>
    </lineage>
</organism>
<feature type="transmembrane region" description="Helical" evidence="1">
    <location>
        <begin position="282"/>
        <end position="303"/>
    </location>
</feature>
<feature type="domain" description="Phage shock protein PspC N-terminal" evidence="2">
    <location>
        <begin position="25"/>
        <end position="75"/>
    </location>
</feature>
<evidence type="ECO:0000313" key="4">
    <source>
        <dbReference type="Proteomes" id="UP000824220"/>
    </source>
</evidence>
<evidence type="ECO:0000259" key="2">
    <source>
        <dbReference type="Pfam" id="PF04024"/>
    </source>
</evidence>
<reference evidence="3" key="1">
    <citation type="journal article" date="2021" name="PeerJ">
        <title>Extensive microbial diversity within the chicken gut microbiome revealed by metagenomics and culture.</title>
        <authorList>
            <person name="Gilroy R."/>
            <person name="Ravi A."/>
            <person name="Getino M."/>
            <person name="Pursley I."/>
            <person name="Horton D.L."/>
            <person name="Alikhan N.F."/>
            <person name="Baker D."/>
            <person name="Gharbi K."/>
            <person name="Hall N."/>
            <person name="Watson M."/>
            <person name="Adriaenssens E.M."/>
            <person name="Foster-Nyarko E."/>
            <person name="Jarju S."/>
            <person name="Secka A."/>
            <person name="Antonio M."/>
            <person name="Oren A."/>
            <person name="Chaudhuri R.R."/>
            <person name="La Ragione R."/>
            <person name="Hildebrand F."/>
            <person name="Pallen M.J."/>
        </authorList>
    </citation>
    <scope>NUCLEOTIDE SEQUENCE</scope>
    <source>
        <strain evidence="3">ChiHjej8B7-3636</strain>
    </source>
</reference>
<sequence>MTDDQAVLPREGKLRAWVNDLGYVRERGWLGGVCVAVAHRIGVDPLIVRGAFVTTAVVGFPAIWIYVFAWATLPDDDGKGVFNRGRGGQLVGLGLMTVVAAIGTLPTLIAAYLLLGAIFTFGQAAPALPLVGWFGFLVIVVAALIWAARRDRAHAGFSSGRNAAPLGRYARDGATSSLDEVPPLPDGSGDMDAWRAQYAAWREQHDAWRRAQTDQDPVAAERELRRQQQAELRAESMRLRAERRATRPRTSFAYIGVTIGIALLVGGATGAAVMPAHGVETAVTVAAFAAAAIVALAMVVAGALRRRSGFLALVTIGALLVGGSGIGRAALDGFVLPNAIRYPGDEALTIDQPFGTLNLDVGPWDGGEGTTTVTKGTGTTFILVDEDVDVDIRVALGDGVVMADRTDENGERSMRPLDPRPDGIVRWSIDAENERATRTIEIAQNSGEVYIQQIGQ</sequence>
<feature type="transmembrane region" description="Helical" evidence="1">
    <location>
        <begin position="46"/>
        <end position="69"/>
    </location>
</feature>
<keyword evidence="1" id="KW-0472">Membrane</keyword>
<feature type="transmembrane region" description="Helical" evidence="1">
    <location>
        <begin position="310"/>
        <end position="331"/>
    </location>
</feature>
<evidence type="ECO:0000313" key="3">
    <source>
        <dbReference type="EMBL" id="HJA04702.1"/>
    </source>
</evidence>
<accession>A0A9D2H4W6</accession>
<keyword evidence="1" id="KW-1133">Transmembrane helix</keyword>
<feature type="transmembrane region" description="Helical" evidence="1">
    <location>
        <begin position="127"/>
        <end position="148"/>
    </location>
</feature>
<keyword evidence="1" id="KW-0812">Transmembrane</keyword>